<dbReference type="Proteomes" id="UP001596505">
    <property type="component" value="Unassembled WGS sequence"/>
</dbReference>
<gene>
    <name evidence="1" type="ORF">ACFQRG_07955</name>
</gene>
<organism evidence="1 2">
    <name type="scientific">Scopulibacillus cellulosilyticus</name>
    <dbReference type="NCBI Taxonomy" id="2665665"/>
    <lineage>
        <taxon>Bacteria</taxon>
        <taxon>Bacillati</taxon>
        <taxon>Bacillota</taxon>
        <taxon>Bacilli</taxon>
        <taxon>Bacillales</taxon>
        <taxon>Sporolactobacillaceae</taxon>
        <taxon>Scopulibacillus</taxon>
    </lineage>
</organism>
<proteinExistence type="predicted"/>
<sequence length="54" mass="6442">MNNQLREAIEAKKQYYIEKLLDAGIYKVSNRQLYRLTLSELERIFQITARQSHG</sequence>
<dbReference type="EMBL" id="JBHTCO010000005">
    <property type="protein sequence ID" value="MFC7392919.1"/>
    <property type="molecule type" value="Genomic_DNA"/>
</dbReference>
<keyword evidence="2" id="KW-1185">Reference proteome</keyword>
<comment type="caution">
    <text evidence="1">The sequence shown here is derived from an EMBL/GenBank/DDBJ whole genome shotgun (WGS) entry which is preliminary data.</text>
</comment>
<reference evidence="2" key="1">
    <citation type="journal article" date="2019" name="Int. J. Syst. Evol. Microbiol.">
        <title>The Global Catalogue of Microorganisms (GCM) 10K type strain sequencing project: providing services to taxonomists for standard genome sequencing and annotation.</title>
        <authorList>
            <consortium name="The Broad Institute Genomics Platform"/>
            <consortium name="The Broad Institute Genome Sequencing Center for Infectious Disease"/>
            <person name="Wu L."/>
            <person name="Ma J."/>
        </authorList>
    </citation>
    <scope>NUCLEOTIDE SEQUENCE [LARGE SCALE GENOMIC DNA]</scope>
    <source>
        <strain evidence="2">CGMCC 1.16305</strain>
    </source>
</reference>
<evidence type="ECO:0000313" key="1">
    <source>
        <dbReference type="EMBL" id="MFC7392919.1"/>
    </source>
</evidence>
<name>A0ABW2PUR4_9BACL</name>
<dbReference type="RefSeq" id="WP_380965326.1">
    <property type="nucleotide sequence ID" value="NZ_JBHTCO010000005.1"/>
</dbReference>
<accession>A0ABW2PUR4</accession>
<evidence type="ECO:0000313" key="2">
    <source>
        <dbReference type="Proteomes" id="UP001596505"/>
    </source>
</evidence>
<dbReference type="Pfam" id="PF13076">
    <property type="entry name" value="Fur_reg_FbpA"/>
    <property type="match status" value="1"/>
</dbReference>
<protein>
    <submittedName>
        <fullName evidence="1">Fur-regulated basic protein FbpA</fullName>
    </submittedName>
</protein>
<dbReference type="InterPro" id="IPR025072">
    <property type="entry name" value="Fur_reg_FbpA"/>
</dbReference>